<dbReference type="CDD" id="cd12148">
    <property type="entry name" value="fungal_TF_MHR"/>
    <property type="match status" value="1"/>
</dbReference>
<dbReference type="GO" id="GO:0043565">
    <property type="term" value="F:sequence-specific DNA binding"/>
    <property type="evidence" value="ECO:0007669"/>
    <property type="project" value="TreeGrafter"/>
</dbReference>
<dbReference type="PANTHER" id="PTHR47540">
    <property type="entry name" value="THIAMINE REPRESSIBLE GENES REGULATORY PROTEIN THI5"/>
    <property type="match status" value="1"/>
</dbReference>
<evidence type="ECO:0000256" key="4">
    <source>
        <dbReference type="ARBA" id="ARBA00023163"/>
    </source>
</evidence>
<reference evidence="8 9" key="1">
    <citation type="submission" date="2015-09" db="EMBL/GenBank/DDBJ databases">
        <title>Host preference determinants of Valsa canker pathogens revealed by comparative genomics.</title>
        <authorList>
            <person name="Yin Z."/>
            <person name="Huang L."/>
        </authorList>
    </citation>
    <scope>NUCLEOTIDE SEQUENCE [LARGE SCALE GENOMIC DNA]</scope>
    <source>
        <strain evidence="8 9">SXYLt</strain>
    </source>
</reference>
<organism evidence="8 9">
    <name type="scientific">Cytospora leucostoma</name>
    <dbReference type="NCBI Taxonomy" id="1230097"/>
    <lineage>
        <taxon>Eukaryota</taxon>
        <taxon>Fungi</taxon>
        <taxon>Dikarya</taxon>
        <taxon>Ascomycota</taxon>
        <taxon>Pezizomycotina</taxon>
        <taxon>Sordariomycetes</taxon>
        <taxon>Sordariomycetidae</taxon>
        <taxon>Diaporthales</taxon>
        <taxon>Cytosporaceae</taxon>
        <taxon>Cytospora</taxon>
    </lineage>
</organism>
<dbReference type="InterPro" id="IPR051711">
    <property type="entry name" value="Stress_Response_Reg"/>
</dbReference>
<evidence type="ECO:0000256" key="5">
    <source>
        <dbReference type="ARBA" id="ARBA00023242"/>
    </source>
</evidence>
<accession>A0A423WBX4</accession>
<dbReference type="PANTHER" id="PTHR47540:SF3">
    <property type="entry name" value="ZN(II)2CYS6 TRANSCRIPTION FACTOR (EUROFUNG)"/>
    <property type="match status" value="1"/>
</dbReference>
<evidence type="ECO:0000256" key="3">
    <source>
        <dbReference type="ARBA" id="ARBA00023125"/>
    </source>
</evidence>
<evidence type="ECO:0000313" key="9">
    <source>
        <dbReference type="Proteomes" id="UP000285146"/>
    </source>
</evidence>
<evidence type="ECO:0000259" key="7">
    <source>
        <dbReference type="SMART" id="SM00906"/>
    </source>
</evidence>
<evidence type="ECO:0000256" key="1">
    <source>
        <dbReference type="ARBA" id="ARBA00004123"/>
    </source>
</evidence>
<dbReference type="AlphaFoldDB" id="A0A423WBX4"/>
<keyword evidence="3" id="KW-0238">DNA-binding</keyword>
<keyword evidence="4" id="KW-0804">Transcription</keyword>
<sequence length="426" mass="47455">MDRQGHYVGPASGASFLLRVQKRIFENLHNPQTTSIFTFGDAPMPDADASFFILPPREDTKRLLSTYFDFAVPTHRYLYRPTVEAWFEELYTTSGTMDSTDEAPAKIALLFMVFAQASLYSPASVSSIASRSSSRYFHVAEYQLKKERGRVRLASVQARLAQCFYLLSRSRINHCWSLFGTTAHLALAIGLNRGTRTEASSAADKIEMECRRRVFWCAYTLDKYLAAALGRPRTLREEDIDQQLPSCIDDSKLSSGEVPIQRAGGDGQPFTSYHAFCAVVVLYVYVIQQSVSHIQARQEYLSAAVRCQTQLSTIAEEGSLAERYCLVLEELQKEAVQLSERSQANMDTETLAEDPTRQSELIQNERNVIEGGVALEQAFDIENMADAAGFDATPGSSVYEISGWGDFDSMVTSGFGNIEDLGNGLF</sequence>
<keyword evidence="5" id="KW-0539">Nucleus</keyword>
<evidence type="ECO:0000256" key="6">
    <source>
        <dbReference type="SAM" id="Coils"/>
    </source>
</evidence>
<dbReference type="EMBL" id="LKEB01000055">
    <property type="protein sequence ID" value="ROW00891.1"/>
    <property type="molecule type" value="Genomic_DNA"/>
</dbReference>
<keyword evidence="9" id="KW-1185">Reference proteome</keyword>
<comment type="subcellular location">
    <subcellularLocation>
        <location evidence="1">Nucleus</location>
    </subcellularLocation>
</comment>
<evidence type="ECO:0000313" key="8">
    <source>
        <dbReference type="EMBL" id="ROW00891.1"/>
    </source>
</evidence>
<dbReference type="GO" id="GO:0008270">
    <property type="term" value="F:zinc ion binding"/>
    <property type="evidence" value="ECO:0007669"/>
    <property type="project" value="InterPro"/>
</dbReference>
<dbReference type="Pfam" id="PF04082">
    <property type="entry name" value="Fungal_trans"/>
    <property type="match status" value="1"/>
</dbReference>
<comment type="caution">
    <text evidence="8">The sequence shown here is derived from an EMBL/GenBank/DDBJ whole genome shotgun (WGS) entry which is preliminary data.</text>
</comment>
<feature type="coiled-coil region" evidence="6">
    <location>
        <begin position="321"/>
        <end position="348"/>
    </location>
</feature>
<name>A0A423WBX4_9PEZI</name>
<feature type="domain" description="Xylanolytic transcriptional activator regulatory" evidence="7">
    <location>
        <begin position="175"/>
        <end position="251"/>
    </location>
</feature>
<keyword evidence="6" id="KW-0175">Coiled coil</keyword>
<gene>
    <name evidence="8" type="ORF">VPNG_08304</name>
</gene>
<dbReference type="GO" id="GO:0005634">
    <property type="term" value="C:nucleus"/>
    <property type="evidence" value="ECO:0007669"/>
    <property type="project" value="UniProtKB-SubCell"/>
</dbReference>
<dbReference type="GO" id="GO:0006351">
    <property type="term" value="P:DNA-templated transcription"/>
    <property type="evidence" value="ECO:0007669"/>
    <property type="project" value="InterPro"/>
</dbReference>
<dbReference type="Proteomes" id="UP000285146">
    <property type="component" value="Unassembled WGS sequence"/>
</dbReference>
<dbReference type="InterPro" id="IPR007219">
    <property type="entry name" value="XnlR_reg_dom"/>
</dbReference>
<dbReference type="GO" id="GO:0045944">
    <property type="term" value="P:positive regulation of transcription by RNA polymerase II"/>
    <property type="evidence" value="ECO:0007669"/>
    <property type="project" value="TreeGrafter"/>
</dbReference>
<protein>
    <recommendedName>
        <fullName evidence="7">Xylanolytic transcriptional activator regulatory domain-containing protein</fullName>
    </recommendedName>
</protein>
<proteinExistence type="predicted"/>
<keyword evidence="2" id="KW-0805">Transcription regulation</keyword>
<dbReference type="STRING" id="1230097.A0A423WBX4"/>
<dbReference type="SMART" id="SM00906">
    <property type="entry name" value="Fungal_trans"/>
    <property type="match status" value="1"/>
</dbReference>
<evidence type="ECO:0000256" key="2">
    <source>
        <dbReference type="ARBA" id="ARBA00023015"/>
    </source>
</evidence>
<dbReference type="InParanoid" id="A0A423WBX4"/>
<dbReference type="OrthoDB" id="2579025at2759"/>